<protein>
    <submittedName>
        <fullName evidence="2">Amidohydrolase family protein</fullName>
    </submittedName>
</protein>
<dbReference type="Gene3D" id="3.20.20.140">
    <property type="entry name" value="Metal-dependent hydrolases"/>
    <property type="match status" value="1"/>
</dbReference>
<feature type="non-terminal residue" evidence="2">
    <location>
        <position position="1"/>
    </location>
</feature>
<dbReference type="PANTHER" id="PTHR21240:SF28">
    <property type="entry name" value="ISO-OROTATE DECARBOXYLASE (EUROFUNG)"/>
    <property type="match status" value="1"/>
</dbReference>
<dbReference type="Proteomes" id="UP001153199">
    <property type="component" value="Unassembled WGS sequence"/>
</dbReference>
<keyword evidence="3" id="KW-1185">Reference proteome</keyword>
<evidence type="ECO:0000313" key="2">
    <source>
        <dbReference type="EMBL" id="MDG6146477.1"/>
    </source>
</evidence>
<gene>
    <name evidence="2" type="ORF">NF717_12610</name>
</gene>
<dbReference type="GO" id="GO:0005737">
    <property type="term" value="C:cytoplasm"/>
    <property type="evidence" value="ECO:0007669"/>
    <property type="project" value="TreeGrafter"/>
</dbReference>
<keyword evidence="1" id="KW-0456">Lyase</keyword>
<evidence type="ECO:0000256" key="1">
    <source>
        <dbReference type="ARBA" id="ARBA00023239"/>
    </source>
</evidence>
<dbReference type="InterPro" id="IPR032465">
    <property type="entry name" value="ACMSD"/>
</dbReference>
<reference evidence="2" key="1">
    <citation type="submission" date="2022-06" db="EMBL/GenBank/DDBJ databases">
        <title>Lactococcus from bovine mastitis in China.</title>
        <authorList>
            <person name="Lin Y."/>
            <person name="Han B."/>
        </authorList>
    </citation>
    <scope>NUCLEOTIDE SEQUENCE</scope>
    <source>
        <strain evidence="2">Ningxia-I-26</strain>
    </source>
</reference>
<accession>A0A9X4NZE2</accession>
<proteinExistence type="predicted"/>
<dbReference type="GO" id="GO:0016831">
    <property type="term" value="F:carboxy-lyase activity"/>
    <property type="evidence" value="ECO:0007669"/>
    <property type="project" value="InterPro"/>
</dbReference>
<sequence length="71" mass="7789">NLLGNPYDTGVAAASLIFGGVLDAFPKLEINLPHAGGTFPWLIGRLDHGTKVRSELKHMKQLPSAYLRRFT</sequence>
<dbReference type="AlphaFoldDB" id="A0A9X4NZE2"/>
<name>A0A9X4NZE2_9LACT</name>
<dbReference type="SUPFAM" id="SSF51556">
    <property type="entry name" value="Metallo-dependent hydrolases"/>
    <property type="match status" value="1"/>
</dbReference>
<dbReference type="PANTHER" id="PTHR21240">
    <property type="entry name" value="2-AMINO-3-CARBOXYLMUCONATE-6-SEMIALDEHYDE DECARBOXYLASE"/>
    <property type="match status" value="1"/>
</dbReference>
<dbReference type="EMBL" id="JAMWFV010000300">
    <property type="protein sequence ID" value="MDG6146477.1"/>
    <property type="molecule type" value="Genomic_DNA"/>
</dbReference>
<organism evidence="2 3">
    <name type="scientific">Lactococcus formosensis</name>
    <dbReference type="NCBI Taxonomy" id="1281486"/>
    <lineage>
        <taxon>Bacteria</taxon>
        <taxon>Bacillati</taxon>
        <taxon>Bacillota</taxon>
        <taxon>Bacilli</taxon>
        <taxon>Lactobacillales</taxon>
        <taxon>Streptococcaceae</taxon>
        <taxon>Lactococcus</taxon>
    </lineage>
</organism>
<dbReference type="GO" id="GO:0019748">
    <property type="term" value="P:secondary metabolic process"/>
    <property type="evidence" value="ECO:0007669"/>
    <property type="project" value="TreeGrafter"/>
</dbReference>
<evidence type="ECO:0000313" key="3">
    <source>
        <dbReference type="Proteomes" id="UP001153199"/>
    </source>
</evidence>
<comment type="caution">
    <text evidence="2">The sequence shown here is derived from an EMBL/GenBank/DDBJ whole genome shotgun (WGS) entry which is preliminary data.</text>
</comment>
<dbReference type="InterPro" id="IPR032466">
    <property type="entry name" value="Metal_Hydrolase"/>
</dbReference>
<feature type="non-terminal residue" evidence="2">
    <location>
        <position position="71"/>
    </location>
</feature>